<evidence type="ECO:0000259" key="2">
    <source>
        <dbReference type="Pfam" id="PF01636"/>
    </source>
</evidence>
<feature type="domain" description="Aminoglycoside phosphotransferase" evidence="2">
    <location>
        <begin position="94"/>
        <end position="221"/>
    </location>
</feature>
<dbReference type="Proteomes" id="UP001176521">
    <property type="component" value="Unassembled WGS sequence"/>
</dbReference>
<dbReference type="InterPro" id="IPR002575">
    <property type="entry name" value="Aminoglycoside_PTrfase"/>
</dbReference>
<dbReference type="Pfam" id="PF01636">
    <property type="entry name" value="APH"/>
    <property type="match status" value="1"/>
</dbReference>
<dbReference type="AlphaFoldDB" id="A0AAN6G5P1"/>
<comment type="caution">
    <text evidence="3">The sequence shown here is derived from an EMBL/GenBank/DDBJ whole genome shotgun (WGS) entry which is preliminary data.</text>
</comment>
<evidence type="ECO:0000256" key="1">
    <source>
        <dbReference type="SAM" id="MobiDB-lite"/>
    </source>
</evidence>
<feature type="compositionally biased region" description="Basic and acidic residues" evidence="1">
    <location>
        <begin position="1"/>
        <end position="19"/>
    </location>
</feature>
<proteinExistence type="predicted"/>
<dbReference type="PANTHER" id="PTHR21310">
    <property type="entry name" value="AMINOGLYCOSIDE PHOSPHOTRANSFERASE-RELATED-RELATED"/>
    <property type="match status" value="1"/>
</dbReference>
<dbReference type="PANTHER" id="PTHR21310:SF15">
    <property type="entry name" value="AMINOGLYCOSIDE PHOSPHOTRANSFERASE DOMAIN-CONTAINING PROTEIN"/>
    <property type="match status" value="1"/>
</dbReference>
<dbReference type="SUPFAM" id="SSF56112">
    <property type="entry name" value="Protein kinase-like (PK-like)"/>
    <property type="match status" value="1"/>
</dbReference>
<name>A0AAN6G5P1_9BASI</name>
<keyword evidence="4" id="KW-1185">Reference proteome</keyword>
<dbReference type="InterPro" id="IPR011009">
    <property type="entry name" value="Kinase-like_dom_sf"/>
</dbReference>
<dbReference type="EMBL" id="JAPDMQ010001172">
    <property type="protein sequence ID" value="KAK0518790.1"/>
    <property type="molecule type" value="Genomic_DNA"/>
</dbReference>
<accession>A0AAN6G5P1</accession>
<feature type="region of interest" description="Disordered" evidence="1">
    <location>
        <begin position="1"/>
        <end position="46"/>
    </location>
</feature>
<feature type="region of interest" description="Disordered" evidence="1">
    <location>
        <begin position="265"/>
        <end position="291"/>
    </location>
</feature>
<organism evidence="3 4">
    <name type="scientific">Tilletia horrida</name>
    <dbReference type="NCBI Taxonomy" id="155126"/>
    <lineage>
        <taxon>Eukaryota</taxon>
        <taxon>Fungi</taxon>
        <taxon>Dikarya</taxon>
        <taxon>Basidiomycota</taxon>
        <taxon>Ustilaginomycotina</taxon>
        <taxon>Exobasidiomycetes</taxon>
        <taxon>Tilletiales</taxon>
        <taxon>Tilletiaceae</taxon>
        <taxon>Tilletia</taxon>
    </lineage>
</organism>
<evidence type="ECO:0000313" key="4">
    <source>
        <dbReference type="Proteomes" id="UP001176521"/>
    </source>
</evidence>
<evidence type="ECO:0000313" key="3">
    <source>
        <dbReference type="EMBL" id="KAK0518790.1"/>
    </source>
</evidence>
<sequence>MIRFREHDSHSPQERRSKEEDPETPLSSSDEEEEFQRTLDNDWEQSSIDSGLTAQLEPRRPLDYFRPKVDALVRQLQDQGLFPPTRIIHVIPMTGNIDYRMFQITLDAEHSRVLRVARHSTQDIRPTTRMLCWLSANTTLPVPTPLHRDRTSNNPLGRPYILTSQVSGVSLASVYHTMTVEQRTSIAAEVAKLIFDVASVPAPAERGSAFIDDSGALAVQAAPPQLPPVRASLPLKTMTQQSQQGPALRPRASIVDVLKRSGKRFQTTASSETAAVEPEAGRPSAQKSSETVKTALLAPRVPGQPPTSSARQSAPAAALVLSHPGLDPHNIFVQLVAQRSNQDWPCTFRFVWTITSIVFWDDCRVVPEAEAFSAPAYLTERPCTNTQRCRFGCKCVGNDDLTPNLAATVRQHFEQALQQLRSQATENLDDARSLSSRIKQVLCAPFLSAKKEGRV</sequence>
<reference evidence="3" key="1">
    <citation type="journal article" date="2023" name="PhytoFront">
        <title>Draft Genome Resources of Seven Strains of Tilletia horrida, Causal Agent of Kernel Smut of Rice.</title>
        <authorList>
            <person name="Khanal S."/>
            <person name="Antony Babu S."/>
            <person name="Zhou X.G."/>
        </authorList>
    </citation>
    <scope>NUCLEOTIDE SEQUENCE</scope>
    <source>
        <strain evidence="3">TX3</strain>
    </source>
</reference>
<dbReference type="InterPro" id="IPR051678">
    <property type="entry name" value="AGP_Transferase"/>
</dbReference>
<gene>
    <name evidence="3" type="ORF">OC842_007678</name>
</gene>
<protein>
    <recommendedName>
        <fullName evidence="2">Aminoglycoside phosphotransferase domain-containing protein</fullName>
    </recommendedName>
</protein>